<gene>
    <name evidence="2" type="ORF">E4Z66_13535</name>
</gene>
<dbReference type="PROSITE" id="PS50987">
    <property type="entry name" value="HTH_ARSR_2"/>
    <property type="match status" value="1"/>
</dbReference>
<dbReference type="Gene3D" id="1.10.10.10">
    <property type="entry name" value="Winged helix-like DNA-binding domain superfamily/Winged helix DNA-binding domain"/>
    <property type="match status" value="1"/>
</dbReference>
<reference evidence="2 3" key="1">
    <citation type="submission" date="2019-04" db="EMBL/GenBank/DDBJ databases">
        <title>Shimia ponticola sp. nov., isolated from seawater.</title>
        <authorList>
            <person name="Kim Y.-O."/>
            <person name="Yoon J.-H."/>
        </authorList>
    </citation>
    <scope>NUCLEOTIDE SEQUENCE [LARGE SCALE GENOMIC DNA]</scope>
    <source>
        <strain evidence="2 3">MYP11</strain>
    </source>
</reference>
<evidence type="ECO:0000313" key="3">
    <source>
        <dbReference type="Proteomes" id="UP000306602"/>
    </source>
</evidence>
<organism evidence="2 3">
    <name type="scientific">Aliishimia ponticola</name>
    <dbReference type="NCBI Taxonomy" id="2499833"/>
    <lineage>
        <taxon>Bacteria</taxon>
        <taxon>Pseudomonadati</taxon>
        <taxon>Pseudomonadota</taxon>
        <taxon>Alphaproteobacteria</taxon>
        <taxon>Rhodobacterales</taxon>
        <taxon>Paracoccaceae</taxon>
        <taxon>Aliishimia</taxon>
    </lineage>
</organism>
<dbReference type="InterPro" id="IPR001845">
    <property type="entry name" value="HTH_ArsR_DNA-bd_dom"/>
</dbReference>
<name>A0A4S4N9Y5_9RHOB</name>
<evidence type="ECO:0000313" key="2">
    <source>
        <dbReference type="EMBL" id="THH36076.1"/>
    </source>
</evidence>
<dbReference type="AlphaFoldDB" id="A0A4S4N9Y5"/>
<keyword evidence="3" id="KW-1185">Reference proteome</keyword>
<dbReference type="InterPro" id="IPR036390">
    <property type="entry name" value="WH_DNA-bd_sf"/>
</dbReference>
<dbReference type="CDD" id="cd00090">
    <property type="entry name" value="HTH_ARSR"/>
    <property type="match status" value="1"/>
</dbReference>
<dbReference type="SUPFAM" id="SSF46785">
    <property type="entry name" value="Winged helix' DNA-binding domain"/>
    <property type="match status" value="1"/>
</dbReference>
<feature type="domain" description="HTH arsR-type" evidence="1">
    <location>
        <begin position="1"/>
        <end position="91"/>
    </location>
</feature>
<dbReference type="GO" id="GO:0003700">
    <property type="term" value="F:DNA-binding transcription factor activity"/>
    <property type="evidence" value="ECO:0007669"/>
    <property type="project" value="InterPro"/>
</dbReference>
<dbReference type="OrthoDB" id="9790747at2"/>
<dbReference type="RefSeq" id="WP_136463546.1">
    <property type="nucleotide sequence ID" value="NZ_SRKY01000003.1"/>
</dbReference>
<dbReference type="PANTHER" id="PTHR38600:SF2">
    <property type="entry name" value="SLL0088 PROTEIN"/>
    <property type="match status" value="1"/>
</dbReference>
<dbReference type="InterPro" id="IPR011991">
    <property type="entry name" value="ArsR-like_HTH"/>
</dbReference>
<evidence type="ECO:0000259" key="1">
    <source>
        <dbReference type="PROSITE" id="PS50987"/>
    </source>
</evidence>
<dbReference type="PANTHER" id="PTHR38600">
    <property type="entry name" value="TRANSCRIPTIONAL REGULATORY PROTEIN"/>
    <property type="match status" value="1"/>
</dbReference>
<protein>
    <submittedName>
        <fullName evidence="2">Transcriptional regulator</fullName>
    </submittedName>
</protein>
<proteinExistence type="predicted"/>
<accession>A0A4S4N9Y5</accession>
<dbReference type="PRINTS" id="PR00778">
    <property type="entry name" value="HTHARSR"/>
</dbReference>
<dbReference type="NCBIfam" id="NF033788">
    <property type="entry name" value="HTH_metalloreg"/>
    <property type="match status" value="1"/>
</dbReference>
<dbReference type="InterPro" id="IPR036388">
    <property type="entry name" value="WH-like_DNA-bd_sf"/>
</dbReference>
<comment type="caution">
    <text evidence="2">The sequence shown here is derived from an EMBL/GenBank/DDBJ whole genome shotgun (WGS) entry which is preliminary data.</text>
</comment>
<dbReference type="Proteomes" id="UP000306602">
    <property type="component" value="Unassembled WGS sequence"/>
</dbReference>
<sequence length="119" mass="13023">MANQLDSIFSALSDPTRRAVVEALTKGPATVGDLHAAHDIALPTFMRHLGVLERSGLVQSEKKGRVRVVHIEAAPLAVIEDWLTRHKAMWEARLDRLEQLATQLEASGDPPPPEKGTDT</sequence>
<dbReference type="SMART" id="SM00418">
    <property type="entry name" value="HTH_ARSR"/>
    <property type="match status" value="1"/>
</dbReference>
<dbReference type="Pfam" id="PF12840">
    <property type="entry name" value="HTH_20"/>
    <property type="match status" value="1"/>
</dbReference>
<dbReference type="EMBL" id="SRKY01000003">
    <property type="protein sequence ID" value="THH36076.1"/>
    <property type="molecule type" value="Genomic_DNA"/>
</dbReference>